<proteinExistence type="evidence at transcript level"/>
<dbReference type="PhylomeDB" id="Q9H357"/>
<protein>
    <submittedName>
        <fullName evidence="2">PRO1751</fullName>
    </submittedName>
</protein>
<reference evidence="2" key="1">
    <citation type="submission" date="1999-03" db="EMBL/GenBank/DDBJ databases">
        <title>Functional prediction of the coding sequences of 11 new genes deduced by analysis of cDNA clones from human fetal liver.</title>
        <authorList>
            <person name="Zhang C."/>
            <person name="Yu Y."/>
            <person name="Zhang S."/>
            <person name="Zhou G."/>
            <person name="Wei H."/>
            <person name="Bi J."/>
            <person name="Dong C."/>
            <person name="Zai Y."/>
            <person name="Xu W."/>
            <person name="Gao F."/>
            <person name="Liu M."/>
            <person name="He F."/>
        </authorList>
    </citation>
    <scope>NUCLEOTIDE SEQUENCE</scope>
    <source>
        <tissue evidence="2">Liver</tissue>
    </source>
</reference>
<name>Q9H357_HUMAN</name>
<accession>Q9H357</accession>
<feature type="region of interest" description="Disordered" evidence="1">
    <location>
        <begin position="1"/>
        <end position="27"/>
    </location>
</feature>
<organism evidence="2">
    <name type="scientific">Homo sapiens</name>
    <name type="common">Human</name>
    <dbReference type="NCBI Taxonomy" id="9606"/>
    <lineage>
        <taxon>Eukaryota</taxon>
        <taxon>Metazoa</taxon>
        <taxon>Chordata</taxon>
        <taxon>Craniata</taxon>
        <taxon>Vertebrata</taxon>
        <taxon>Euteleostomi</taxon>
        <taxon>Mammalia</taxon>
        <taxon>Eutheria</taxon>
        <taxon>Euarchontoglires</taxon>
        <taxon>Primates</taxon>
        <taxon>Haplorrhini</taxon>
        <taxon>Catarrhini</taxon>
        <taxon>Hominidae</taxon>
        <taxon>Homo</taxon>
    </lineage>
</organism>
<evidence type="ECO:0000313" key="2">
    <source>
        <dbReference type="EMBL" id="AAG35546.1"/>
    </source>
</evidence>
<dbReference type="AlphaFoldDB" id="Q9H357"/>
<sequence length="71" mass="8105">MKLSHEKPYKRSTKPKAGPLKKMNKIDRPLGRLISKREKIQGQAQWLTPVIPELWEAKMGRSPQVGTSRPA</sequence>
<dbReference type="EMBL" id="AF132200">
    <property type="protein sequence ID" value="AAG35546.1"/>
    <property type="molecule type" value="mRNA"/>
</dbReference>
<evidence type="ECO:0000256" key="1">
    <source>
        <dbReference type="SAM" id="MobiDB-lite"/>
    </source>
</evidence>